<feature type="domain" description="PCI" evidence="9">
    <location>
        <begin position="178"/>
        <end position="271"/>
    </location>
</feature>
<evidence type="ECO:0000256" key="3">
    <source>
        <dbReference type="ARBA" id="ARBA00011441"/>
    </source>
</evidence>
<protein>
    <recommendedName>
        <fullName evidence="4">26S proteasome non-ATPase regulatory subunit 13</fullName>
    </recommendedName>
    <alternativeName>
        <fullName evidence="6">26S proteasome regulatory subunit RPN9</fullName>
    </alternativeName>
    <alternativeName>
        <fullName evidence="8">26S proteasome regulatory subunit S11</fullName>
    </alternativeName>
    <alternativeName>
        <fullName evidence="7">26S proteasome regulatory subunit p40.5</fullName>
    </alternativeName>
</protein>
<dbReference type="InterPro" id="IPR035298">
    <property type="entry name" value="PSMD13"/>
</dbReference>
<accession>A0A6B2FXA4</accession>
<keyword evidence="5 10" id="KW-0647">Proteasome</keyword>
<evidence type="ECO:0000256" key="4">
    <source>
        <dbReference type="ARBA" id="ARBA00015732"/>
    </source>
</evidence>
<comment type="similarity">
    <text evidence="2">Belongs to the proteasome subunit S11 family.</text>
</comment>
<dbReference type="SUPFAM" id="SSF46785">
    <property type="entry name" value="Winged helix' DNA-binding domain"/>
    <property type="match status" value="1"/>
</dbReference>
<proteinExistence type="inferred from homology"/>
<evidence type="ECO:0000256" key="6">
    <source>
        <dbReference type="ARBA" id="ARBA00029749"/>
    </source>
</evidence>
<evidence type="ECO:0000259" key="9">
    <source>
        <dbReference type="SMART" id="SM00088"/>
    </source>
</evidence>
<evidence type="ECO:0000256" key="1">
    <source>
        <dbReference type="ARBA" id="ARBA00002362"/>
    </source>
</evidence>
<evidence type="ECO:0000256" key="7">
    <source>
        <dbReference type="ARBA" id="ARBA00031303"/>
    </source>
</evidence>
<dbReference type="AlphaFoldDB" id="A0A6B2FXA4"/>
<dbReference type="GO" id="GO:0005634">
    <property type="term" value="C:nucleus"/>
    <property type="evidence" value="ECO:0007669"/>
    <property type="project" value="TreeGrafter"/>
</dbReference>
<dbReference type="SMART" id="SM00088">
    <property type="entry name" value="PINT"/>
    <property type="match status" value="1"/>
</dbReference>
<dbReference type="EMBL" id="GHBR01000835">
    <property type="protein sequence ID" value="NDJ96294.1"/>
    <property type="molecule type" value="Transcribed_RNA"/>
</dbReference>
<dbReference type="InterPro" id="IPR000717">
    <property type="entry name" value="PCI_dom"/>
</dbReference>
<dbReference type="Pfam" id="PF01399">
    <property type="entry name" value="PCI"/>
    <property type="match status" value="1"/>
</dbReference>
<reference evidence="10" key="1">
    <citation type="submission" date="2018-11" db="EMBL/GenBank/DDBJ databases">
        <title>Myxobolus squamalis genome and transcriptome.</title>
        <authorList>
            <person name="Yahalomi D."/>
            <person name="Atkinson S.D."/>
            <person name="Neuhof M."/>
            <person name="Chang E.S."/>
            <person name="Philippe H."/>
            <person name="Cartwright P."/>
            <person name="Bartholomew J.L."/>
            <person name="Huchon D."/>
        </authorList>
    </citation>
    <scope>NUCLEOTIDE SEQUENCE</scope>
    <source>
        <strain evidence="10">71B08</strain>
        <tissue evidence="10">Whole</tissue>
    </source>
</reference>
<dbReference type="PANTHER" id="PTHR10539">
    <property type="entry name" value="26S PROTEASOME NON-ATPASE REGULATORY SUBUNIT 13"/>
    <property type="match status" value="1"/>
</dbReference>
<sequence>MDEAIAFLEKSSKLDSIMADESATVICTSYKAKILLYKNEILSAHDILVSLLLRVQSKDLSNIAFVYFYDFALYYYFLDSDHTSYYHDALKFYGFKGTASIYIDDDGVEKAYITAVSCIMSPHITNVGAVIYNKIIATELTKPKYFPIVDLLAALDGGNMEMFEAITPILIKHDIFSSKMDILKEKIVLMNILNLSFTCIIQNIIMTFPMIACSANIPIEMVEHFLIRAFSLEIVKGSIDQVNHTVNLTWVKPKFLAVEQIALLQAKLKLWNERIDRFTYHMSDITQMLTP</sequence>
<dbReference type="Pfam" id="PF22037">
    <property type="entry name" value="PSD13_N"/>
    <property type="match status" value="1"/>
</dbReference>
<evidence type="ECO:0000256" key="8">
    <source>
        <dbReference type="ARBA" id="ARBA00032323"/>
    </source>
</evidence>
<evidence type="ECO:0000313" key="10">
    <source>
        <dbReference type="EMBL" id="NDJ96294.1"/>
    </source>
</evidence>
<dbReference type="GO" id="GO:0008541">
    <property type="term" value="C:proteasome regulatory particle, lid subcomplex"/>
    <property type="evidence" value="ECO:0007669"/>
    <property type="project" value="TreeGrafter"/>
</dbReference>
<dbReference type="GO" id="GO:0005829">
    <property type="term" value="C:cytosol"/>
    <property type="evidence" value="ECO:0007669"/>
    <property type="project" value="TreeGrafter"/>
</dbReference>
<comment type="function">
    <text evidence="1">Component of the 26S proteasome, a multiprotein complex involved in the ATP-dependent degradation of ubiquitinated proteins. This complex plays a key role in the maintenance of protein homeostasis by removing misfolded or damaged proteins, which could impair cellular functions, and by removing proteins whose functions are no longer required. Therefore, the proteasome participates in numerous cellular processes, including cell cycle progression, apoptosis, or DNA damage repair.</text>
</comment>
<dbReference type="InterPro" id="IPR036390">
    <property type="entry name" value="WH_DNA-bd_sf"/>
</dbReference>
<evidence type="ECO:0000256" key="5">
    <source>
        <dbReference type="ARBA" id="ARBA00022942"/>
    </source>
</evidence>
<dbReference type="GO" id="GO:0006511">
    <property type="term" value="P:ubiquitin-dependent protein catabolic process"/>
    <property type="evidence" value="ECO:0007669"/>
    <property type="project" value="TreeGrafter"/>
</dbReference>
<dbReference type="PANTHER" id="PTHR10539:SF0">
    <property type="entry name" value="26S PROTEASOME NON-ATPASE REGULATORY SUBUNIT 13"/>
    <property type="match status" value="1"/>
</dbReference>
<dbReference type="GO" id="GO:0005198">
    <property type="term" value="F:structural molecule activity"/>
    <property type="evidence" value="ECO:0007669"/>
    <property type="project" value="TreeGrafter"/>
</dbReference>
<evidence type="ECO:0000256" key="2">
    <source>
        <dbReference type="ARBA" id="ARBA00006207"/>
    </source>
</evidence>
<name>A0A6B2FXA4_MYXSQ</name>
<comment type="subunit">
    <text evidence="3">Component of the 19S proteasome regulatory particle complex. The 26S proteasome consists of a 20S core particle (CP) and two 19S regulatory subunits (RP). The regulatory particle is made of a lid composed of 9 subunits including PSMD13, a base containing 6 ATPases and few additional components.</text>
</comment>
<dbReference type="InterPro" id="IPR054179">
    <property type="entry name" value="PSD13_N"/>
</dbReference>
<organism evidence="10">
    <name type="scientific">Myxobolus squamalis</name>
    <name type="common">Myxosporean</name>
    <dbReference type="NCBI Taxonomy" id="59785"/>
    <lineage>
        <taxon>Eukaryota</taxon>
        <taxon>Metazoa</taxon>
        <taxon>Cnidaria</taxon>
        <taxon>Myxozoa</taxon>
        <taxon>Myxosporea</taxon>
        <taxon>Bivalvulida</taxon>
        <taxon>Platysporina</taxon>
        <taxon>Myxobolidae</taxon>
        <taxon>Myxobolus</taxon>
    </lineage>
</organism>